<dbReference type="Proteomes" id="UP001377168">
    <property type="component" value="Unassembled WGS sequence"/>
</dbReference>
<gene>
    <name evidence="1" type="ORF">WKI67_14015</name>
</gene>
<accession>A0ACC6PSU0</accession>
<evidence type="ECO:0000313" key="1">
    <source>
        <dbReference type="EMBL" id="MEJ8634507.1"/>
    </source>
</evidence>
<name>A0ACC6PSU0_9ACTN</name>
<proteinExistence type="predicted"/>
<protein>
    <submittedName>
        <fullName evidence="1">Uncharacterized protein</fullName>
    </submittedName>
</protein>
<dbReference type="EMBL" id="JBBKAJ010000022">
    <property type="protein sequence ID" value="MEJ8634507.1"/>
    <property type="molecule type" value="Genomic_DNA"/>
</dbReference>
<reference evidence="1" key="1">
    <citation type="submission" date="2024-03" db="EMBL/GenBank/DDBJ databases">
        <title>Novel Streptomyces species of biotechnological and ecological value are a feature of Machair soil.</title>
        <authorList>
            <person name="Prole J.R."/>
            <person name="Goodfellow M."/>
            <person name="Allenby N."/>
            <person name="Ward A.C."/>
        </authorList>
    </citation>
    <scope>NUCLEOTIDE SEQUENCE</scope>
    <source>
        <strain evidence="1">MS2.AVA.5</strain>
    </source>
</reference>
<organism evidence="1 2">
    <name type="scientific">Streptomyces achmelvichensis</name>
    <dbReference type="NCBI Taxonomy" id="3134111"/>
    <lineage>
        <taxon>Bacteria</taxon>
        <taxon>Bacillati</taxon>
        <taxon>Actinomycetota</taxon>
        <taxon>Actinomycetes</taxon>
        <taxon>Kitasatosporales</taxon>
        <taxon>Streptomycetaceae</taxon>
        <taxon>Streptomyces</taxon>
    </lineage>
</organism>
<sequence>MSSTENTHDSSRRRRSPLAVASVAAAVLIAGGGSAYFATAGFGSGDDGADARSGASGNDAKPPLLSLDTPRDSGPGIAPGEPDPTGGTVYRAEGKLPDGPDEAAVHRARGAVTADEVTRLAKALGIPGTPRLVGPAWKIGADKDGSGRMLEVNKQAPGTWTFSAFGTAPRGDNCLKGKACPSGGDADTGRTTPAGKPVSEAAAKKAAGPVLAALGQSDAALDARQLMGAVRVVNADPKVGGLPTYGWTTGVQIGADGQVVGGGGQLKKPAKSASYPVLSADDALKQLNKDARGDGTVGIGGCATPAPVEGEQKPAAPCEPKSAKPATPQQLAIGKAVFGLAAQYVDGQQALVPSWLFAVEPAGGTRTFTIAQPAVAPKYLKPAAPPSSAKPPQQDIEPTAPPKTPTPQSERRVQSYAVDGRTLTVTFWGGVCSDYAATATEKGGEVTVRITESKPNPDRVCIAIAKELTEKVTLDKALGDRKVLDADTGKAVPLQGR</sequence>
<keyword evidence="2" id="KW-1185">Reference proteome</keyword>
<comment type="caution">
    <text evidence="1">The sequence shown here is derived from an EMBL/GenBank/DDBJ whole genome shotgun (WGS) entry which is preliminary data.</text>
</comment>
<evidence type="ECO:0000313" key="2">
    <source>
        <dbReference type="Proteomes" id="UP001377168"/>
    </source>
</evidence>